<evidence type="ECO:0000256" key="1">
    <source>
        <dbReference type="SAM" id="MobiDB-lite"/>
    </source>
</evidence>
<dbReference type="InterPro" id="IPR003772">
    <property type="entry name" value="YceD"/>
</dbReference>
<reference evidence="2 3" key="1">
    <citation type="submission" date="2024-09" db="EMBL/GenBank/DDBJ databases">
        <authorList>
            <person name="Sun Q."/>
            <person name="Mori K."/>
        </authorList>
    </citation>
    <scope>NUCLEOTIDE SEQUENCE [LARGE SCALE GENOMIC DNA]</scope>
    <source>
        <strain evidence="2 3">CECT 7682</strain>
    </source>
</reference>
<sequence>MKFWRVFDIDIIKLSEGEHEFSFDIGDDFFAHFEANDIIEKGNLKAKVILDKQVNLMEATFDIEGKAELTCDRSLEKFDHPLSINQKIRYKYGPEEQEINEEIIMITRDTPSINVAQLIYEFIILALPAKKIHPDYINELDEEDLDREGQLVYWSDEPDDSSPTPNTPSEDDSEDHIDPRWEALKKFKKKD</sequence>
<dbReference type="Pfam" id="PF02620">
    <property type="entry name" value="YceD"/>
    <property type="match status" value="1"/>
</dbReference>
<organism evidence="2 3">
    <name type="scientific">Echinicola jeungdonensis</name>
    <dbReference type="NCBI Taxonomy" id="709343"/>
    <lineage>
        <taxon>Bacteria</taxon>
        <taxon>Pseudomonadati</taxon>
        <taxon>Bacteroidota</taxon>
        <taxon>Cytophagia</taxon>
        <taxon>Cytophagales</taxon>
        <taxon>Cyclobacteriaceae</taxon>
        <taxon>Echinicola</taxon>
    </lineage>
</organism>
<protein>
    <submittedName>
        <fullName evidence="2">DUF177 domain-containing protein</fullName>
    </submittedName>
</protein>
<dbReference type="Proteomes" id="UP001589654">
    <property type="component" value="Unassembled WGS sequence"/>
</dbReference>
<evidence type="ECO:0000313" key="3">
    <source>
        <dbReference type="Proteomes" id="UP001589654"/>
    </source>
</evidence>
<accession>A0ABV5J686</accession>
<feature type="region of interest" description="Disordered" evidence="1">
    <location>
        <begin position="151"/>
        <end position="178"/>
    </location>
</feature>
<comment type="caution">
    <text evidence="2">The sequence shown here is derived from an EMBL/GenBank/DDBJ whole genome shotgun (WGS) entry which is preliminary data.</text>
</comment>
<dbReference type="RefSeq" id="WP_290248291.1">
    <property type="nucleotide sequence ID" value="NZ_JAUFQT010000001.1"/>
</dbReference>
<evidence type="ECO:0000313" key="2">
    <source>
        <dbReference type="EMBL" id="MFB9212346.1"/>
    </source>
</evidence>
<proteinExistence type="predicted"/>
<dbReference type="EMBL" id="JBHMEW010000060">
    <property type="protein sequence ID" value="MFB9212346.1"/>
    <property type="molecule type" value="Genomic_DNA"/>
</dbReference>
<gene>
    <name evidence="2" type="ORF">ACFFUR_11065</name>
</gene>
<name>A0ABV5J686_9BACT</name>
<keyword evidence="3" id="KW-1185">Reference proteome</keyword>